<dbReference type="InterPro" id="IPR042070">
    <property type="entry name" value="PucR_C-HTH_sf"/>
</dbReference>
<accession>A0A7K1US39</accession>
<feature type="domain" description="PucR C-terminal helix-turn-helix" evidence="1">
    <location>
        <begin position="368"/>
        <end position="423"/>
    </location>
</feature>
<dbReference type="Gene3D" id="1.10.10.2840">
    <property type="entry name" value="PucR C-terminal helix-turn-helix domain"/>
    <property type="match status" value="1"/>
</dbReference>
<dbReference type="PANTHER" id="PTHR33744:SF1">
    <property type="entry name" value="DNA-BINDING TRANSCRIPTIONAL ACTIVATOR ADER"/>
    <property type="match status" value="1"/>
</dbReference>
<gene>
    <name evidence="3" type="ORF">GPX89_07885</name>
</gene>
<evidence type="ECO:0000313" key="3">
    <source>
        <dbReference type="EMBL" id="MVU77166.1"/>
    </source>
</evidence>
<evidence type="ECO:0000313" key="4">
    <source>
        <dbReference type="Proteomes" id="UP000466794"/>
    </source>
</evidence>
<evidence type="ECO:0008006" key="5">
    <source>
        <dbReference type="Google" id="ProtNLM"/>
    </source>
</evidence>
<dbReference type="AlphaFoldDB" id="A0A7K1US39"/>
<name>A0A7K1US39_9NOCA</name>
<dbReference type="Proteomes" id="UP000466794">
    <property type="component" value="Unassembled WGS sequence"/>
</dbReference>
<sequence>MVCCHGPRRFSRAGCRHDVRLTRPGGKVLLRSDSSPRRRSAVRGRMKSLADRQARVMLAELRAAAHRLVDTIDPSDVESVEAVDLRAADFLISAHLHIDLLFALFIDGTDPSDTALAPIVAAARAAVRDGRTLEDLLDIRSSAVEYVWNRLADAANEPTRRLMFDHAPALSRYSAIVATRIAVACADFTAFPAWEQLERRHELVDALLTGSYNVGMHADPRVRVAEGYLVVVACAADPTPLTVSNLRQRFPHTAAALVRADVGGWTALLPLGRDVSAEAAIDDLDRRVHAVRDTLPRFWLGVAAGPVAGLPEAFVEARTVAELCRALDVGEIVCRRERFMLEYAIATDPQTRTRLAHLVDSLDDQPILTETYDMFARNNYALNPTAEALHIHRNTVTYRLSRIADLTGYDPQNPTEAITLTAARVARLLQADATTN</sequence>
<dbReference type="Pfam" id="PF14361">
    <property type="entry name" value="RsbRD_N"/>
    <property type="match status" value="1"/>
</dbReference>
<proteinExistence type="predicted"/>
<dbReference type="InterPro" id="IPR025751">
    <property type="entry name" value="RsbRD_N_dom"/>
</dbReference>
<feature type="domain" description="RsbT co-antagonist protein RsbRD N-terminal" evidence="2">
    <location>
        <begin position="84"/>
        <end position="200"/>
    </location>
</feature>
<dbReference type="PANTHER" id="PTHR33744">
    <property type="entry name" value="CARBOHYDRATE DIACID REGULATOR"/>
    <property type="match status" value="1"/>
</dbReference>
<dbReference type="Pfam" id="PF13556">
    <property type="entry name" value="HTH_30"/>
    <property type="match status" value="1"/>
</dbReference>
<reference evidence="3 4" key="1">
    <citation type="submission" date="2019-12" db="EMBL/GenBank/DDBJ databases">
        <title>Nocardia sp. nov. ET3-3 isolated from soil.</title>
        <authorList>
            <person name="Kanchanasin P."/>
            <person name="Tanasupawat S."/>
            <person name="Yuki M."/>
            <person name="Kudo T."/>
        </authorList>
    </citation>
    <scope>NUCLEOTIDE SEQUENCE [LARGE SCALE GENOMIC DNA]</scope>
    <source>
        <strain evidence="3 4">ET3-3</strain>
    </source>
</reference>
<dbReference type="EMBL" id="WRPP01000001">
    <property type="protein sequence ID" value="MVU77166.1"/>
    <property type="molecule type" value="Genomic_DNA"/>
</dbReference>
<comment type="caution">
    <text evidence="3">The sequence shown here is derived from an EMBL/GenBank/DDBJ whole genome shotgun (WGS) entry which is preliminary data.</text>
</comment>
<evidence type="ECO:0000259" key="1">
    <source>
        <dbReference type="Pfam" id="PF13556"/>
    </source>
</evidence>
<evidence type="ECO:0000259" key="2">
    <source>
        <dbReference type="Pfam" id="PF14361"/>
    </source>
</evidence>
<protein>
    <recommendedName>
        <fullName evidence="5">PucR family transcriptional regulator</fullName>
    </recommendedName>
</protein>
<organism evidence="3 4">
    <name type="scientific">Nocardia terrae</name>
    <dbReference type="NCBI Taxonomy" id="2675851"/>
    <lineage>
        <taxon>Bacteria</taxon>
        <taxon>Bacillati</taxon>
        <taxon>Actinomycetota</taxon>
        <taxon>Actinomycetes</taxon>
        <taxon>Mycobacteriales</taxon>
        <taxon>Nocardiaceae</taxon>
        <taxon>Nocardia</taxon>
    </lineage>
</organism>
<dbReference type="InterPro" id="IPR051448">
    <property type="entry name" value="CdaR-like_regulators"/>
</dbReference>
<keyword evidence="4" id="KW-1185">Reference proteome</keyword>
<dbReference type="InterPro" id="IPR025736">
    <property type="entry name" value="PucR_C-HTH_dom"/>
</dbReference>